<dbReference type="AlphaFoldDB" id="A0A1I8EUH4"/>
<evidence type="ECO:0000256" key="2">
    <source>
        <dbReference type="ARBA" id="ARBA00010337"/>
    </source>
</evidence>
<sequence>MKEHMVLQEMMVQKVRIYSIALMQMRMWNFVRAMRCFFHDQIRYIVVNEFQKDLNGITTIAEASQLHQELVKKLYRRCLLGQKHVMLWNVLDDCLILIARYRHSAKSFNVLTLFKIFDDFHNNVDLFCNAVKMASAGANYWLSDLLLLADFTSIYIDLHDSS</sequence>
<keyword evidence="4" id="KW-0493">Microtubule</keyword>
<comment type="similarity">
    <text evidence="2">Belongs to the TUBGCP family.</text>
</comment>
<dbReference type="InterPro" id="IPR040457">
    <property type="entry name" value="GCP_C"/>
</dbReference>
<evidence type="ECO:0000256" key="1">
    <source>
        <dbReference type="ARBA" id="ARBA00004245"/>
    </source>
</evidence>
<evidence type="ECO:0000259" key="6">
    <source>
        <dbReference type="Pfam" id="PF04130"/>
    </source>
</evidence>
<name>A0A1I8EUH4_WUCBA</name>
<organism evidence="7">
    <name type="scientific">Wuchereria bancrofti</name>
    <dbReference type="NCBI Taxonomy" id="6293"/>
    <lineage>
        <taxon>Eukaryota</taxon>
        <taxon>Metazoa</taxon>
        <taxon>Ecdysozoa</taxon>
        <taxon>Nematoda</taxon>
        <taxon>Chromadorea</taxon>
        <taxon>Rhabditida</taxon>
        <taxon>Spirurina</taxon>
        <taxon>Spiruromorpha</taxon>
        <taxon>Filarioidea</taxon>
        <taxon>Onchocercidae</taxon>
        <taxon>Wuchereria</taxon>
    </lineage>
</organism>
<dbReference type="GO" id="GO:0005874">
    <property type="term" value="C:microtubule"/>
    <property type="evidence" value="ECO:0007669"/>
    <property type="project" value="UniProtKB-KW"/>
</dbReference>
<protein>
    <submittedName>
        <fullName evidence="7">GCP_C_terminal domain-containing protein</fullName>
    </submittedName>
</protein>
<dbReference type="GO" id="GO:0043015">
    <property type="term" value="F:gamma-tubulin binding"/>
    <property type="evidence" value="ECO:0007669"/>
    <property type="project" value="InterPro"/>
</dbReference>
<evidence type="ECO:0000256" key="3">
    <source>
        <dbReference type="ARBA" id="ARBA00022490"/>
    </source>
</evidence>
<keyword evidence="3" id="KW-0963">Cytoplasm</keyword>
<proteinExistence type="inferred from homology"/>
<keyword evidence="5" id="KW-0206">Cytoskeleton</keyword>
<reference evidence="7" key="1">
    <citation type="submission" date="2016-11" db="UniProtKB">
        <authorList>
            <consortium name="WormBaseParasite"/>
        </authorList>
    </citation>
    <scope>IDENTIFICATION</scope>
    <source>
        <strain evidence="7">pt0022</strain>
    </source>
</reference>
<comment type="subcellular location">
    <subcellularLocation>
        <location evidence="1">Cytoplasm</location>
        <location evidence="1">Cytoskeleton</location>
    </subcellularLocation>
</comment>
<dbReference type="Gene3D" id="1.20.120.1900">
    <property type="entry name" value="Gamma-tubulin complex, C-terminal domain"/>
    <property type="match status" value="1"/>
</dbReference>
<dbReference type="InterPro" id="IPR042241">
    <property type="entry name" value="GCP_C_sf"/>
</dbReference>
<evidence type="ECO:0000256" key="5">
    <source>
        <dbReference type="ARBA" id="ARBA00023212"/>
    </source>
</evidence>
<accession>A0A1I8EUH4</accession>
<dbReference type="STRING" id="6293.A0A1I8EUH4"/>
<evidence type="ECO:0000256" key="4">
    <source>
        <dbReference type="ARBA" id="ARBA00022701"/>
    </source>
</evidence>
<feature type="domain" description="Gamma tubulin complex component C-terminal" evidence="6">
    <location>
        <begin position="15"/>
        <end position="151"/>
    </location>
</feature>
<dbReference type="Pfam" id="PF04130">
    <property type="entry name" value="GCP_C_terminal"/>
    <property type="match status" value="1"/>
</dbReference>
<evidence type="ECO:0000313" key="7">
    <source>
        <dbReference type="WBParaSite" id="maker-PairedContig_5299-snap-gene-0.28-mRNA-1"/>
    </source>
</evidence>
<dbReference type="WBParaSite" id="maker-PairedContig_5299-snap-gene-0.28-mRNA-1">
    <property type="protein sequence ID" value="maker-PairedContig_5299-snap-gene-0.28-mRNA-1"/>
    <property type="gene ID" value="maker-PairedContig_5299-snap-gene-0.28"/>
</dbReference>